<gene>
    <name evidence="1" type="ORF">CLV40_13247</name>
</gene>
<dbReference type="Proteomes" id="UP000239203">
    <property type="component" value="Unassembled WGS sequence"/>
</dbReference>
<dbReference type="AlphaFoldDB" id="A0A2S6GD00"/>
<proteinExistence type="predicted"/>
<sequence length="60" mass="6844">MHNGAMAESFTDEEFAFLRHVRFGDLPARVRPEDMVTLKETEPAPDYADLAYDARERAEG</sequence>
<comment type="caution">
    <text evidence="1">The sequence shown here is derived from an EMBL/GenBank/DDBJ whole genome shotgun (WGS) entry which is preliminary data.</text>
</comment>
<accession>A0A2S6GD00</accession>
<keyword evidence="2" id="KW-1185">Reference proteome</keyword>
<organism evidence="1 2">
    <name type="scientific">Actinokineospora auranticolor</name>
    <dbReference type="NCBI Taxonomy" id="155976"/>
    <lineage>
        <taxon>Bacteria</taxon>
        <taxon>Bacillati</taxon>
        <taxon>Actinomycetota</taxon>
        <taxon>Actinomycetes</taxon>
        <taxon>Pseudonocardiales</taxon>
        <taxon>Pseudonocardiaceae</taxon>
        <taxon>Actinokineospora</taxon>
    </lineage>
</organism>
<reference evidence="1 2" key="1">
    <citation type="submission" date="2018-02" db="EMBL/GenBank/DDBJ databases">
        <title>Genomic Encyclopedia of Archaeal and Bacterial Type Strains, Phase II (KMG-II): from individual species to whole genera.</title>
        <authorList>
            <person name="Goeker M."/>
        </authorList>
    </citation>
    <scope>NUCLEOTIDE SEQUENCE [LARGE SCALE GENOMIC DNA]</scope>
    <source>
        <strain evidence="1 2">YU 961-1</strain>
    </source>
</reference>
<dbReference type="EMBL" id="PTIX01000032">
    <property type="protein sequence ID" value="PPK63114.1"/>
    <property type="molecule type" value="Genomic_DNA"/>
</dbReference>
<evidence type="ECO:0000313" key="2">
    <source>
        <dbReference type="Proteomes" id="UP000239203"/>
    </source>
</evidence>
<name>A0A2S6GD00_9PSEU</name>
<evidence type="ECO:0000313" key="1">
    <source>
        <dbReference type="EMBL" id="PPK63114.1"/>
    </source>
</evidence>
<protein>
    <submittedName>
        <fullName evidence="1">Uncharacterized protein</fullName>
    </submittedName>
</protein>